<organism evidence="1">
    <name type="scientific">mine drainage metagenome</name>
    <dbReference type="NCBI Taxonomy" id="410659"/>
    <lineage>
        <taxon>unclassified sequences</taxon>
        <taxon>metagenomes</taxon>
        <taxon>ecological metagenomes</taxon>
    </lineage>
</organism>
<dbReference type="AlphaFoldDB" id="E6PU91"/>
<accession>E6PU91</accession>
<protein>
    <submittedName>
        <fullName evidence="1">Putative carbohydrate-selective porin OprB</fullName>
    </submittedName>
</protein>
<comment type="caution">
    <text evidence="1">The sequence shown here is derived from an EMBL/GenBank/DDBJ whole genome shotgun (WGS) entry which is preliminary data.</text>
</comment>
<dbReference type="InterPro" id="IPR038673">
    <property type="entry name" value="OprB_sf"/>
</dbReference>
<dbReference type="GO" id="GO:0016020">
    <property type="term" value="C:membrane"/>
    <property type="evidence" value="ECO:0007669"/>
    <property type="project" value="InterPro"/>
</dbReference>
<dbReference type="GO" id="GO:0015288">
    <property type="term" value="F:porin activity"/>
    <property type="evidence" value="ECO:0007669"/>
    <property type="project" value="InterPro"/>
</dbReference>
<dbReference type="PANTHER" id="PTHR37944">
    <property type="entry name" value="PORIN B"/>
    <property type="match status" value="1"/>
</dbReference>
<dbReference type="EMBL" id="CABM01000055">
    <property type="protein sequence ID" value="CBH98498.1"/>
    <property type="molecule type" value="Genomic_DNA"/>
</dbReference>
<dbReference type="PANTHER" id="PTHR37944:SF1">
    <property type="entry name" value="PORIN B"/>
    <property type="match status" value="1"/>
</dbReference>
<dbReference type="Pfam" id="PF04966">
    <property type="entry name" value="OprB"/>
    <property type="match status" value="2"/>
</dbReference>
<dbReference type="InterPro" id="IPR052932">
    <property type="entry name" value="OprB_Porin"/>
</dbReference>
<name>E6PU91_9ZZZZ</name>
<dbReference type="Gene3D" id="2.40.160.180">
    <property type="entry name" value="Carbohydrate-selective porin OprB"/>
    <property type="match status" value="1"/>
</dbReference>
<gene>
    <name evidence="1" type="ORF">CARN2_3979</name>
</gene>
<dbReference type="GO" id="GO:0008643">
    <property type="term" value="P:carbohydrate transport"/>
    <property type="evidence" value="ECO:0007669"/>
    <property type="project" value="InterPro"/>
</dbReference>
<dbReference type="InterPro" id="IPR007049">
    <property type="entry name" value="Carb-sel_porin_OprB"/>
</dbReference>
<evidence type="ECO:0000313" key="1">
    <source>
        <dbReference type="EMBL" id="CBH98498.1"/>
    </source>
</evidence>
<proteinExistence type="predicted"/>
<reference evidence="1" key="1">
    <citation type="submission" date="2009-10" db="EMBL/GenBank/DDBJ databases">
        <title>Diversity of trophic interactions inside an arsenic-rich microbial ecosystem.</title>
        <authorList>
            <person name="Bertin P.N."/>
            <person name="Heinrich-Salmeron A."/>
            <person name="Pelletier E."/>
            <person name="Goulhen-Chollet F."/>
            <person name="Arsene-Ploetze F."/>
            <person name="Gallien S."/>
            <person name="Calteau A."/>
            <person name="Vallenet D."/>
            <person name="Casiot C."/>
            <person name="Chane-Woon-Ming B."/>
            <person name="Giloteaux L."/>
            <person name="Barakat M."/>
            <person name="Bonnefoy V."/>
            <person name="Bruneel O."/>
            <person name="Chandler M."/>
            <person name="Cleiss J."/>
            <person name="Duran R."/>
            <person name="Elbaz-Poulichet F."/>
            <person name="Fonknechten N."/>
            <person name="Lauga B."/>
            <person name="Mornico D."/>
            <person name="Ortet P."/>
            <person name="Schaeffer C."/>
            <person name="Siguier P."/>
            <person name="Alexander Thil Smith A."/>
            <person name="Van Dorsselaer A."/>
            <person name="Weissenbach J."/>
            <person name="Medigue C."/>
            <person name="Le Paslier D."/>
        </authorList>
    </citation>
    <scope>NUCLEOTIDE SEQUENCE</scope>
</reference>
<sequence length="395" mass="41275">MPPATSPSAPRLLAVGLALLGTLGPAGKVLAQTPPDPAPQGGEFQIAPYNAPALPPFKTLENGLSFSGHLDTEAVGVAAGGRHHQLANDALLQFGGSLDTARAGLWAGGKLDFSLMGVKTNGNLPAQTGAVQTTSNDWAPNFLRLYQFSYQQDLGAGFVRAGIMDVNYYFATVGLAGQLLNASFGPVPTLTSNADIATFPNPGLGLMGGTDLGDGYALQTGAWQANPPKFSGVLQSGALALVEASKSIGTLADGQPRQVFKLGLWHMRQNDPLLGPSTGGVYGIGETRWDVANGPHYGAFVQLAASNGRVNSLPCYLGLGLRVQRPFASRPDDSLSIGLARASLRALHPETVLEVNYAYKVVRGVYVQPDVQRIWNAGGNGPPAAVLGVRLHLEY</sequence>